<feature type="transmembrane region" description="Helical" evidence="2">
    <location>
        <begin position="122"/>
        <end position="143"/>
    </location>
</feature>
<evidence type="ECO:0008006" key="5">
    <source>
        <dbReference type="Google" id="ProtNLM"/>
    </source>
</evidence>
<reference evidence="4" key="1">
    <citation type="journal article" date="2019" name="Int. J. Syst. Evol. Microbiol.">
        <title>The Global Catalogue of Microorganisms (GCM) 10K type strain sequencing project: providing services to taxonomists for standard genome sequencing and annotation.</title>
        <authorList>
            <consortium name="The Broad Institute Genomics Platform"/>
            <consortium name="The Broad Institute Genome Sequencing Center for Infectious Disease"/>
            <person name="Wu L."/>
            <person name="Ma J."/>
        </authorList>
    </citation>
    <scope>NUCLEOTIDE SEQUENCE [LARGE SCALE GENOMIC DNA]</scope>
    <source>
        <strain evidence="4">JCM 3106</strain>
    </source>
</reference>
<feature type="transmembrane region" description="Helical" evidence="2">
    <location>
        <begin position="7"/>
        <end position="26"/>
    </location>
</feature>
<feature type="region of interest" description="Disordered" evidence="1">
    <location>
        <begin position="153"/>
        <end position="201"/>
    </location>
</feature>
<comment type="caution">
    <text evidence="3">The sequence shown here is derived from an EMBL/GenBank/DDBJ whole genome shotgun (WGS) entry which is preliminary data.</text>
</comment>
<dbReference type="NCBIfam" id="TIGR02234">
    <property type="entry name" value="trp_oprn_chp"/>
    <property type="match status" value="1"/>
</dbReference>
<accession>A0ABP6L5J2</accession>
<keyword evidence="2" id="KW-0472">Membrane</keyword>
<evidence type="ECO:0000256" key="1">
    <source>
        <dbReference type="SAM" id="MobiDB-lite"/>
    </source>
</evidence>
<dbReference type="EMBL" id="BAAAWD010000019">
    <property type="protein sequence ID" value="GAA3033382.1"/>
    <property type="molecule type" value="Genomic_DNA"/>
</dbReference>
<feature type="transmembrane region" description="Helical" evidence="2">
    <location>
        <begin position="46"/>
        <end position="66"/>
    </location>
</feature>
<dbReference type="Proteomes" id="UP001499930">
    <property type="component" value="Unassembled WGS sequence"/>
</dbReference>
<evidence type="ECO:0000256" key="2">
    <source>
        <dbReference type="SAM" id="Phobius"/>
    </source>
</evidence>
<keyword evidence="2" id="KW-1133">Transmembrane helix</keyword>
<protein>
    <recommendedName>
        <fullName evidence="5">TIGR02234 family membrane protein</fullName>
    </recommendedName>
</protein>
<keyword evidence="2" id="KW-0812">Transmembrane</keyword>
<evidence type="ECO:0000313" key="3">
    <source>
        <dbReference type="EMBL" id="GAA3033382.1"/>
    </source>
</evidence>
<feature type="transmembrane region" description="Helical" evidence="2">
    <location>
        <begin position="73"/>
        <end position="92"/>
    </location>
</feature>
<keyword evidence="4" id="KW-1185">Reference proteome</keyword>
<organism evidence="3 4">
    <name type="scientific">Streptosporangium longisporum</name>
    <dbReference type="NCBI Taxonomy" id="46187"/>
    <lineage>
        <taxon>Bacteria</taxon>
        <taxon>Bacillati</taxon>
        <taxon>Actinomycetota</taxon>
        <taxon>Actinomycetes</taxon>
        <taxon>Streptosporangiales</taxon>
        <taxon>Streptosporangiaceae</taxon>
        <taxon>Streptosporangium</taxon>
    </lineage>
</organism>
<evidence type="ECO:0000313" key="4">
    <source>
        <dbReference type="Proteomes" id="UP001499930"/>
    </source>
</evidence>
<dbReference type="RefSeq" id="WP_344904393.1">
    <property type="nucleotide sequence ID" value="NZ_BAAAWD010000019.1"/>
</dbReference>
<feature type="compositionally biased region" description="Low complexity" evidence="1">
    <location>
        <begin position="158"/>
        <end position="174"/>
    </location>
</feature>
<dbReference type="InterPro" id="IPR011746">
    <property type="entry name" value="Trp_synth-assoc_CHP"/>
</dbReference>
<sequence length="201" mass="19818">MTAGCGRWIWPAACVAGAVPVLLAAGRDWFTVTYGTRQVALSAAELVPALGPAAWAALAAAVAVLATAGLWRALVGAVLALCGAGVIAASWWGSGTDAALRLAAERAPTAAGTAPQVAAVPAWPIVAAAGGALLLVAGLVALLRGGRWPGMSGRYDRPGTGPATGRPAPASSARGVPSERALWDALDEGTDPTAGPDPRGS</sequence>
<name>A0ABP6L5J2_9ACTN</name>
<dbReference type="Pfam" id="PF09534">
    <property type="entry name" value="Trp_oprn_chp"/>
    <property type="match status" value="1"/>
</dbReference>
<proteinExistence type="predicted"/>
<gene>
    <name evidence="3" type="ORF">GCM10017559_70960</name>
</gene>
<dbReference type="InterPro" id="IPR019051">
    <property type="entry name" value="Trp_biosyn_TM_oprn/chp"/>
</dbReference>